<reference evidence="1 2" key="1">
    <citation type="submission" date="2015-07" db="EMBL/GenBank/DDBJ databases">
        <title>The genome of Habropoda laboriosa.</title>
        <authorList>
            <person name="Pan H."/>
            <person name="Kapheim K."/>
        </authorList>
    </citation>
    <scope>NUCLEOTIDE SEQUENCE [LARGE SCALE GENOMIC DNA]</scope>
    <source>
        <strain evidence="1">0110345459</strain>
    </source>
</reference>
<dbReference type="Proteomes" id="UP000053825">
    <property type="component" value="Unassembled WGS sequence"/>
</dbReference>
<gene>
    <name evidence="1" type="ORF">WH47_10164</name>
</gene>
<name>A0A0L7R498_9HYME</name>
<keyword evidence="2" id="KW-1185">Reference proteome</keyword>
<dbReference type="EMBL" id="KQ414657">
    <property type="protein sequence ID" value="KOC65702.1"/>
    <property type="molecule type" value="Genomic_DNA"/>
</dbReference>
<accession>A0A0L7R498</accession>
<sequence length="333" mass="38623">MAATPVKVLKIIVDKKQALPFLEPSSIFLATNQSLRGLIPEREEIEKRRGKASMLPPISIPVKPRRQSDKAIQTRSPRMVYQRRFKTLLDCYNPHRKIERCLSELQTKKNRELFKILGLLNHGRFLALFTGVSSPVVRANPREIAPNKNGIVRARKRHGWRGLAADPTSLQLTYRQIEFHLEQAASRRPEQNLSHLKFIPKLGNSSKTLRESIETIRLEKIPNFVLVELPYPTLELFSQLKLPVTPPVNKQYWQTPQKRKEIFTNKEKAHSERVKMTETRLIKARWVKEPVEPIYKDLQEENEACLWKEYSKSTGSKMCFGSRARVPGGQFER</sequence>
<evidence type="ECO:0000313" key="2">
    <source>
        <dbReference type="Proteomes" id="UP000053825"/>
    </source>
</evidence>
<protein>
    <submittedName>
        <fullName evidence="1">Uncharacterized protein</fullName>
    </submittedName>
</protein>
<proteinExistence type="predicted"/>
<dbReference type="AlphaFoldDB" id="A0A0L7R498"/>
<evidence type="ECO:0000313" key="1">
    <source>
        <dbReference type="EMBL" id="KOC65702.1"/>
    </source>
</evidence>
<organism evidence="1 2">
    <name type="scientific">Habropoda laboriosa</name>
    <dbReference type="NCBI Taxonomy" id="597456"/>
    <lineage>
        <taxon>Eukaryota</taxon>
        <taxon>Metazoa</taxon>
        <taxon>Ecdysozoa</taxon>
        <taxon>Arthropoda</taxon>
        <taxon>Hexapoda</taxon>
        <taxon>Insecta</taxon>
        <taxon>Pterygota</taxon>
        <taxon>Neoptera</taxon>
        <taxon>Endopterygota</taxon>
        <taxon>Hymenoptera</taxon>
        <taxon>Apocrita</taxon>
        <taxon>Aculeata</taxon>
        <taxon>Apoidea</taxon>
        <taxon>Anthophila</taxon>
        <taxon>Apidae</taxon>
        <taxon>Habropoda</taxon>
    </lineage>
</organism>